<evidence type="ECO:0000256" key="1">
    <source>
        <dbReference type="ARBA" id="ARBA00004370"/>
    </source>
</evidence>
<evidence type="ECO:0000256" key="7">
    <source>
        <dbReference type="PIRSR" id="PIRSR001217-1"/>
    </source>
</evidence>
<organism evidence="9 10">
    <name type="scientific">Symbiochloris irregularis</name>
    <dbReference type="NCBI Taxonomy" id="706552"/>
    <lineage>
        <taxon>Eukaryota</taxon>
        <taxon>Viridiplantae</taxon>
        <taxon>Chlorophyta</taxon>
        <taxon>core chlorophytes</taxon>
        <taxon>Trebouxiophyceae</taxon>
        <taxon>Trebouxiales</taxon>
        <taxon>Trebouxiaceae</taxon>
        <taxon>Symbiochloris</taxon>
    </lineage>
</organism>
<dbReference type="CDD" id="cd07018">
    <property type="entry name" value="S49_SppA_67K_type"/>
    <property type="match status" value="1"/>
</dbReference>
<evidence type="ECO:0000313" key="10">
    <source>
        <dbReference type="Proteomes" id="UP001465755"/>
    </source>
</evidence>
<evidence type="ECO:0000313" key="9">
    <source>
        <dbReference type="EMBL" id="KAK9812235.1"/>
    </source>
</evidence>
<evidence type="ECO:0000256" key="3">
    <source>
        <dbReference type="ARBA" id="ARBA00022670"/>
    </source>
</evidence>
<gene>
    <name evidence="9" type="ORF">WJX73_006007</name>
</gene>
<dbReference type="GO" id="GO:0006465">
    <property type="term" value="P:signal peptide processing"/>
    <property type="evidence" value="ECO:0007669"/>
    <property type="project" value="InterPro"/>
</dbReference>
<feature type="active site" description="Proton donor/acceptor" evidence="7">
    <location>
        <position position="199"/>
    </location>
</feature>
<feature type="active site" description="Nucleophile" evidence="7">
    <location>
        <position position="372"/>
    </location>
</feature>
<comment type="caution">
    <text evidence="9">The sequence shown here is derived from an EMBL/GenBank/DDBJ whole genome shotgun (WGS) entry which is preliminary data.</text>
</comment>
<reference evidence="9 10" key="1">
    <citation type="journal article" date="2024" name="Nat. Commun.">
        <title>Phylogenomics reveals the evolutionary origins of lichenization in chlorophyte algae.</title>
        <authorList>
            <person name="Puginier C."/>
            <person name="Libourel C."/>
            <person name="Otte J."/>
            <person name="Skaloud P."/>
            <person name="Haon M."/>
            <person name="Grisel S."/>
            <person name="Petersen M."/>
            <person name="Berrin J.G."/>
            <person name="Delaux P.M."/>
            <person name="Dal Grande F."/>
            <person name="Keller J."/>
        </authorList>
    </citation>
    <scope>NUCLEOTIDE SEQUENCE [LARGE SCALE GENOMIC DNA]</scope>
    <source>
        <strain evidence="9 10">SAG 2036</strain>
    </source>
</reference>
<feature type="domain" description="Peptidase S49" evidence="8">
    <location>
        <begin position="148"/>
        <end position="279"/>
    </location>
</feature>
<keyword evidence="6" id="KW-0472">Membrane</keyword>
<dbReference type="PANTHER" id="PTHR33209">
    <property type="entry name" value="PROTEASE 4"/>
    <property type="match status" value="1"/>
</dbReference>
<dbReference type="Proteomes" id="UP001465755">
    <property type="component" value="Unassembled WGS sequence"/>
</dbReference>
<dbReference type="NCBIfam" id="TIGR00706">
    <property type="entry name" value="SppA_dom"/>
    <property type="match status" value="1"/>
</dbReference>
<dbReference type="AlphaFoldDB" id="A0AAW1PR52"/>
<accession>A0AAW1PR52</accession>
<dbReference type="InterPro" id="IPR002142">
    <property type="entry name" value="Peptidase_S49"/>
</dbReference>
<dbReference type="InterPro" id="IPR004635">
    <property type="entry name" value="Pept_S49_SppA"/>
</dbReference>
<comment type="subcellular location">
    <subcellularLocation>
        <location evidence="1">Membrane</location>
    </subcellularLocation>
</comment>
<keyword evidence="4" id="KW-0378">Hydrolase</keyword>
<evidence type="ECO:0000256" key="6">
    <source>
        <dbReference type="ARBA" id="ARBA00023136"/>
    </source>
</evidence>
<sequence>MSSTGRIWRVTRRLLAAGGVVFVTGRLIQVYGNYQKQARLPERFVLELDFDNTQIVETPGGFDFQEALRGAVKKLELKQVVEAVGSAGKDERVKGMLVSCGSEPGVSGLAQAQELRQAFQHFRQQAAGRAACIAFADSFGEAGAFGTLPYYMAAACDKVYLQPTGLLSATGLAVQTPFLRTLLDKWKIQATVIKREEYKNAANSITETDYTPAHRQATEQLLRSFMSVITSDIAIARNLTQAEVRAAVDVSPLTCPQALQRKLVDAAKYRDEALLEAKGVKKAVVALIRASGQIYAGQGPPQGLQSEPVIAAKPLCQLLDKAGTDEAIRAVVLRIDSPGGSAVASDTIHRQVQRLRDSGRVVVVSMGNLAASGGYYVAAPAHAIVAEPGTITGSIGVISAKLDVEGLLNDQGVNVSTIQEGQNAAAVSLVGGLTEEQLKQMNELVDWIYGTFVDRVASGRGMAVETVRELAKGRVWSGQDALQHNLVDALGGLTDAVRLAKALADLPVEDEAAVQVKEITADASPLQRLLKSIPGTQDLSLSSAAHLLAGLSQSPELSLPPDVRWAGSRLLKEARQSQAGPQLLCTLSAEDIR</sequence>
<evidence type="ECO:0000256" key="5">
    <source>
        <dbReference type="ARBA" id="ARBA00022825"/>
    </source>
</evidence>
<keyword evidence="5" id="KW-0720">Serine protease</keyword>
<dbReference type="EMBL" id="JALJOQ010000008">
    <property type="protein sequence ID" value="KAK9812235.1"/>
    <property type="molecule type" value="Genomic_DNA"/>
</dbReference>
<dbReference type="InterPro" id="IPR029045">
    <property type="entry name" value="ClpP/crotonase-like_dom_sf"/>
</dbReference>
<proteinExistence type="inferred from homology"/>
<evidence type="ECO:0000259" key="8">
    <source>
        <dbReference type="Pfam" id="PF01343"/>
    </source>
</evidence>
<dbReference type="Pfam" id="PF01343">
    <property type="entry name" value="Peptidase_S49"/>
    <property type="match status" value="2"/>
</dbReference>
<dbReference type="Gene3D" id="6.20.330.10">
    <property type="match status" value="1"/>
</dbReference>
<dbReference type="InterPro" id="IPR047217">
    <property type="entry name" value="S49_SppA_67K_type_N"/>
</dbReference>
<keyword evidence="3" id="KW-0645">Protease</keyword>
<evidence type="ECO:0000256" key="4">
    <source>
        <dbReference type="ARBA" id="ARBA00022801"/>
    </source>
</evidence>
<dbReference type="PIRSF" id="PIRSF001217">
    <property type="entry name" value="Protease_4_SppA"/>
    <property type="match status" value="1"/>
</dbReference>
<dbReference type="InterPro" id="IPR004634">
    <property type="entry name" value="Pept_S49_pIV"/>
</dbReference>
<dbReference type="GO" id="GO:0008236">
    <property type="term" value="F:serine-type peptidase activity"/>
    <property type="evidence" value="ECO:0007669"/>
    <property type="project" value="UniProtKB-KW"/>
</dbReference>
<dbReference type="Gene3D" id="3.90.226.10">
    <property type="entry name" value="2-enoyl-CoA Hydratase, Chain A, domain 1"/>
    <property type="match status" value="2"/>
</dbReference>
<name>A0AAW1PR52_9CHLO</name>
<dbReference type="SUPFAM" id="SSF52096">
    <property type="entry name" value="ClpP/crotonase"/>
    <property type="match status" value="2"/>
</dbReference>
<dbReference type="InterPro" id="IPR047272">
    <property type="entry name" value="S49_SppA_C"/>
</dbReference>
<dbReference type="CDD" id="cd07023">
    <property type="entry name" value="S49_Sppa_N_C"/>
    <property type="match status" value="1"/>
</dbReference>
<comment type="similarity">
    <text evidence="2">Belongs to the peptidase S49 family.</text>
</comment>
<evidence type="ECO:0000256" key="2">
    <source>
        <dbReference type="ARBA" id="ARBA00008683"/>
    </source>
</evidence>
<keyword evidence="10" id="KW-1185">Reference proteome</keyword>
<dbReference type="PANTHER" id="PTHR33209:SF1">
    <property type="entry name" value="PEPTIDASE S49 DOMAIN-CONTAINING PROTEIN"/>
    <property type="match status" value="1"/>
</dbReference>
<dbReference type="GO" id="GO:0016020">
    <property type="term" value="C:membrane"/>
    <property type="evidence" value="ECO:0007669"/>
    <property type="project" value="UniProtKB-SubCell"/>
</dbReference>
<feature type="domain" description="Peptidase S49" evidence="8">
    <location>
        <begin position="355"/>
        <end position="506"/>
    </location>
</feature>
<protein>
    <recommendedName>
        <fullName evidence="8">Peptidase S49 domain-containing protein</fullName>
    </recommendedName>
</protein>